<dbReference type="InterPro" id="IPR047650">
    <property type="entry name" value="Transpos_IS110"/>
</dbReference>
<dbReference type="NCBIfam" id="NF033542">
    <property type="entry name" value="transpos_IS110"/>
    <property type="match status" value="1"/>
</dbReference>
<protein>
    <submittedName>
        <fullName evidence="4">IS110 family transposase</fullName>
    </submittedName>
</protein>
<dbReference type="PANTHER" id="PTHR33055:SF3">
    <property type="entry name" value="PUTATIVE TRANSPOSASE FOR IS117-RELATED"/>
    <property type="match status" value="1"/>
</dbReference>
<evidence type="ECO:0000256" key="1">
    <source>
        <dbReference type="SAM" id="Coils"/>
    </source>
</evidence>
<accession>A0A3S0HWH4</accession>
<evidence type="ECO:0000313" key="5">
    <source>
        <dbReference type="Proteomes" id="UP000277007"/>
    </source>
</evidence>
<dbReference type="RefSeq" id="WP_126620576.1">
    <property type="nucleotide sequence ID" value="NZ_JBHUCY010000044.1"/>
</dbReference>
<dbReference type="GO" id="GO:0004803">
    <property type="term" value="F:transposase activity"/>
    <property type="evidence" value="ECO:0007669"/>
    <property type="project" value="InterPro"/>
</dbReference>
<evidence type="ECO:0000259" key="3">
    <source>
        <dbReference type="Pfam" id="PF02371"/>
    </source>
</evidence>
<dbReference type="Pfam" id="PF01548">
    <property type="entry name" value="DEDD_Tnp_IS110"/>
    <property type="match status" value="1"/>
</dbReference>
<dbReference type="Pfam" id="PF02371">
    <property type="entry name" value="Transposase_20"/>
    <property type="match status" value="1"/>
</dbReference>
<feature type="coiled-coil region" evidence="1">
    <location>
        <begin position="180"/>
        <end position="207"/>
    </location>
</feature>
<comment type="caution">
    <text evidence="4">The sequence shown here is derived from an EMBL/GenBank/DDBJ whole genome shotgun (WGS) entry which is preliminary data.</text>
</comment>
<proteinExistence type="predicted"/>
<dbReference type="AlphaFoldDB" id="A0A3S0HWH4"/>
<gene>
    <name evidence="4" type="ORF">EJ903_24895</name>
</gene>
<dbReference type="OrthoDB" id="5289737at2"/>
<dbReference type="InterPro" id="IPR003346">
    <property type="entry name" value="Transposase_20"/>
</dbReference>
<dbReference type="GO" id="GO:0006313">
    <property type="term" value="P:DNA transposition"/>
    <property type="evidence" value="ECO:0007669"/>
    <property type="project" value="InterPro"/>
</dbReference>
<dbReference type="EMBL" id="RXMA01000047">
    <property type="protein sequence ID" value="RTR13107.1"/>
    <property type="molecule type" value="Genomic_DNA"/>
</dbReference>
<dbReference type="PANTHER" id="PTHR33055">
    <property type="entry name" value="TRANSPOSASE FOR INSERTION SEQUENCE ELEMENT IS1111A"/>
    <property type="match status" value="1"/>
</dbReference>
<reference evidence="4 5" key="1">
    <citation type="submission" date="2018-12" db="EMBL/GenBank/DDBJ databases">
        <authorList>
            <person name="Yang Y."/>
        </authorList>
    </citation>
    <scope>NUCLEOTIDE SEQUENCE [LARGE SCALE GENOMIC DNA]</scope>
    <source>
        <strain evidence="4 5">L-25-5w-1</strain>
    </source>
</reference>
<keyword evidence="1" id="KW-0175">Coiled coil</keyword>
<feature type="domain" description="Transposase IS116/IS110/IS902 C-terminal" evidence="3">
    <location>
        <begin position="212"/>
        <end position="289"/>
    </location>
</feature>
<dbReference type="InterPro" id="IPR002525">
    <property type="entry name" value="Transp_IS110-like_N"/>
</dbReference>
<dbReference type="Proteomes" id="UP000277007">
    <property type="component" value="Unassembled WGS sequence"/>
</dbReference>
<evidence type="ECO:0000259" key="2">
    <source>
        <dbReference type="Pfam" id="PF01548"/>
    </source>
</evidence>
<evidence type="ECO:0000313" key="4">
    <source>
        <dbReference type="EMBL" id="RTR13107.1"/>
    </source>
</evidence>
<keyword evidence="5" id="KW-1185">Reference proteome</keyword>
<dbReference type="GO" id="GO:0003677">
    <property type="term" value="F:DNA binding"/>
    <property type="evidence" value="ECO:0007669"/>
    <property type="project" value="InterPro"/>
</dbReference>
<organism evidence="4 5">
    <name type="scientific">Azospirillum griseum</name>
    <dbReference type="NCBI Taxonomy" id="2496639"/>
    <lineage>
        <taxon>Bacteria</taxon>
        <taxon>Pseudomonadati</taxon>
        <taxon>Pseudomonadota</taxon>
        <taxon>Alphaproteobacteria</taxon>
        <taxon>Rhodospirillales</taxon>
        <taxon>Azospirillaceae</taxon>
        <taxon>Azospirillum</taxon>
    </lineage>
</organism>
<name>A0A3S0HWH4_9PROT</name>
<sequence>MTTLVTIGLDLAKNVFQVHGITAEGKVLVRRQLRRGEVLKFFQGVPSCLVGIEACGTAHHWAREITALGHTVKLMPPAYVKPYVKRGKTDAADAEAICEAVTRPTMRFVAIKTIDQQAALMLHKTRDLLVRQRTMLVNGLRGHLAEFGIIAAKGLGGVKTIIEALHEAQDQLPELARLALHGIVEQLRHLGAEIERLEERILAWHRASDVSRRLATIPGIGPITASAIAAAVPDGTLFRSGRQFAAWLGLTPKAHSSGGKERQVGISKQGDGYLRRLLVVGATAVMRLARKDNASRSWATKLLERKPAKLAAVALANKTARIAWAVMTRGKTYEAPVAA</sequence>
<feature type="domain" description="Transposase IS110-like N-terminal" evidence="2">
    <location>
        <begin position="7"/>
        <end position="147"/>
    </location>
</feature>